<dbReference type="PANTHER" id="PTHR33495">
    <property type="entry name" value="ANTI-SIGMA FACTOR ANTAGONIST TM_1081-RELATED-RELATED"/>
    <property type="match status" value="1"/>
</dbReference>
<gene>
    <name evidence="2" type="ORF">ENS31_08930</name>
</gene>
<reference evidence="2" key="1">
    <citation type="journal article" date="2020" name="mSystems">
        <title>Genome- and Community-Level Interaction Insights into Carbon Utilization and Element Cycling Functions of Hydrothermarchaeota in Hydrothermal Sediment.</title>
        <authorList>
            <person name="Zhou Z."/>
            <person name="Liu Y."/>
            <person name="Xu W."/>
            <person name="Pan J."/>
            <person name="Luo Z.H."/>
            <person name="Li M."/>
        </authorList>
    </citation>
    <scope>NUCLEOTIDE SEQUENCE [LARGE SCALE GENOMIC DNA]</scope>
    <source>
        <strain evidence="2">SpSt-479</strain>
    </source>
</reference>
<dbReference type="AlphaFoldDB" id="A0A7V2ZKH0"/>
<dbReference type="InterPro" id="IPR036513">
    <property type="entry name" value="STAS_dom_sf"/>
</dbReference>
<comment type="caution">
    <text evidence="2">The sequence shown here is derived from an EMBL/GenBank/DDBJ whole genome shotgun (WGS) entry which is preliminary data.</text>
</comment>
<dbReference type="PANTHER" id="PTHR33495:SF2">
    <property type="entry name" value="ANTI-SIGMA FACTOR ANTAGONIST TM_1081-RELATED"/>
    <property type="match status" value="1"/>
</dbReference>
<proteinExistence type="predicted"/>
<dbReference type="EMBL" id="DSUJ01000008">
    <property type="protein sequence ID" value="HFI91633.1"/>
    <property type="molecule type" value="Genomic_DNA"/>
</dbReference>
<evidence type="ECO:0000313" key="2">
    <source>
        <dbReference type="EMBL" id="HFI91633.1"/>
    </source>
</evidence>
<dbReference type="GO" id="GO:0043856">
    <property type="term" value="F:anti-sigma factor antagonist activity"/>
    <property type="evidence" value="ECO:0007669"/>
    <property type="project" value="TreeGrafter"/>
</dbReference>
<name>A0A7V2ZKH0_9BACT</name>
<accession>A0A7V2ZKH0</accession>
<dbReference type="InterPro" id="IPR002645">
    <property type="entry name" value="STAS_dom"/>
</dbReference>
<sequence>MLDFERRMAYGFVIEKVNLSRATIKEAQEFKVLLDEDILRGHTIIIVDLSDCEFMDSTFIGVLVVTFKRLVKLGGSLKIVKPGLFANSILNYTGSIEVFEIFDTLEDALLSIKEKKHLNAEILN</sequence>
<dbReference type="Gene3D" id="3.30.750.24">
    <property type="entry name" value="STAS domain"/>
    <property type="match status" value="1"/>
</dbReference>
<dbReference type="PROSITE" id="PS50801">
    <property type="entry name" value="STAS"/>
    <property type="match status" value="1"/>
</dbReference>
<dbReference type="RefSeq" id="WP_304147479.1">
    <property type="nucleotide sequence ID" value="NZ_JAOAIE010000109.1"/>
</dbReference>
<dbReference type="Pfam" id="PF01740">
    <property type="entry name" value="STAS"/>
    <property type="match status" value="1"/>
</dbReference>
<evidence type="ECO:0000259" key="1">
    <source>
        <dbReference type="PROSITE" id="PS50801"/>
    </source>
</evidence>
<dbReference type="SUPFAM" id="SSF52091">
    <property type="entry name" value="SpoIIaa-like"/>
    <property type="match status" value="1"/>
</dbReference>
<feature type="domain" description="STAS" evidence="1">
    <location>
        <begin position="27"/>
        <end position="112"/>
    </location>
</feature>
<dbReference type="CDD" id="cd07043">
    <property type="entry name" value="STAS_anti-anti-sigma_factors"/>
    <property type="match status" value="1"/>
</dbReference>
<organism evidence="2">
    <name type="scientific">Ignavibacterium album</name>
    <dbReference type="NCBI Taxonomy" id="591197"/>
    <lineage>
        <taxon>Bacteria</taxon>
        <taxon>Pseudomonadati</taxon>
        <taxon>Ignavibacteriota</taxon>
        <taxon>Ignavibacteria</taxon>
        <taxon>Ignavibacteriales</taxon>
        <taxon>Ignavibacteriaceae</taxon>
        <taxon>Ignavibacterium</taxon>
    </lineage>
</organism>
<protein>
    <submittedName>
        <fullName evidence="2">Anti-sigma factor antagonist</fullName>
    </submittedName>
</protein>